<dbReference type="Proteomes" id="UP000002255">
    <property type="component" value="Chromosome"/>
</dbReference>
<evidence type="ECO:0000256" key="1">
    <source>
        <dbReference type="ARBA" id="ARBA00022598"/>
    </source>
</evidence>
<dbReference type="InterPro" id="IPR045851">
    <property type="entry name" value="AMP-bd_C_sf"/>
</dbReference>
<dbReference type="InterPro" id="IPR025110">
    <property type="entry name" value="AMP-bd_C"/>
</dbReference>
<keyword evidence="6" id="KW-1185">Reference proteome</keyword>
<dbReference type="Gene3D" id="3.40.50.12780">
    <property type="entry name" value="N-terminal domain of ligase-like"/>
    <property type="match status" value="1"/>
</dbReference>
<evidence type="ECO:0000313" key="5">
    <source>
        <dbReference type="EMBL" id="ACZ32074.1"/>
    </source>
</evidence>
<dbReference type="RefSeq" id="WP_012879816.1">
    <property type="nucleotide sequence ID" value="NC_013530.1"/>
</dbReference>
<dbReference type="InterPro" id="IPR050237">
    <property type="entry name" value="ATP-dep_AMP-bd_enzyme"/>
</dbReference>
<dbReference type="InterPro" id="IPR042099">
    <property type="entry name" value="ANL_N_sf"/>
</dbReference>
<dbReference type="PANTHER" id="PTHR43767">
    <property type="entry name" value="LONG-CHAIN-FATTY-ACID--COA LIGASE"/>
    <property type="match status" value="1"/>
</dbReference>
<sequence length="372" mass="39137">MARIVLVEGAADTLVERLRDVRSRGDIPLVHDDRWPDAQRESLQALTRASRPPVQTSWATLTSGSSDEPRLVLRSAASWGASYPVISEMLGTDDGGVVLSAPPSSSLTLFSLAHFVEGSGPRPVFPALDPGAARAATAFHGTPHGLGALLDTGSIPHVRTALVGGSHLDPRLRARAESHGIRVIAYYGAAELSFVAVDHGDGLRAFPGVELDVRHGELWVRSPYLALGYAGAGGSLRRDGDWATVGDLAQVTDGVLRLRGRADGAILTASATVIPEEVEAALRLVPGVRDAVVFALPVARVGSLVAAMIEAETADVRLSASVLRRDAGLRLAPAHRPRVWFAGELPRGASGKPARAEVLRRALAGQVPRVTA</sequence>
<dbReference type="STRING" id="446471.Xcel_3072"/>
<dbReference type="EMBL" id="CP001821">
    <property type="protein sequence ID" value="ACZ32074.1"/>
    <property type="molecule type" value="Genomic_DNA"/>
</dbReference>
<dbReference type="GO" id="GO:0004467">
    <property type="term" value="F:long-chain fatty acid-CoA ligase activity"/>
    <property type="evidence" value="ECO:0007669"/>
    <property type="project" value="UniProtKB-EC"/>
</dbReference>
<proteinExistence type="predicted"/>
<evidence type="ECO:0000259" key="4">
    <source>
        <dbReference type="Pfam" id="PF13193"/>
    </source>
</evidence>
<dbReference type="HOGENOM" id="CLU_000022_59_1_11"/>
<feature type="domain" description="AMP-binding enzyme C-terminal" evidence="4">
    <location>
        <begin position="277"/>
        <end position="352"/>
    </location>
</feature>
<gene>
    <name evidence="5" type="ordered locus">Xcel_3072</name>
</gene>
<dbReference type="eggNOG" id="COG0318">
    <property type="taxonomic scope" value="Bacteria"/>
</dbReference>
<evidence type="ECO:0000256" key="3">
    <source>
        <dbReference type="SAM" id="MobiDB-lite"/>
    </source>
</evidence>
<accession>D1BZU6</accession>
<keyword evidence="1 5" id="KW-0436">Ligase</keyword>
<dbReference type="Gene3D" id="3.30.300.30">
    <property type="match status" value="1"/>
</dbReference>
<dbReference type="SUPFAM" id="SSF56801">
    <property type="entry name" value="Acetyl-CoA synthetase-like"/>
    <property type="match status" value="1"/>
</dbReference>
<name>D1BZU6_XYLCX</name>
<feature type="region of interest" description="Disordered" evidence="3">
    <location>
        <begin position="45"/>
        <end position="65"/>
    </location>
</feature>
<dbReference type="AlphaFoldDB" id="D1BZU6"/>
<dbReference type="KEGG" id="xce:Xcel_3072"/>
<dbReference type="EC" id="6.2.1.3" evidence="2"/>
<protein>
    <recommendedName>
        <fullName evidence="2">long-chain-fatty-acid--CoA ligase</fullName>
        <ecNumber evidence="2">6.2.1.3</ecNumber>
    </recommendedName>
</protein>
<organism evidence="5 6">
    <name type="scientific">Xylanimonas cellulosilytica (strain DSM 15894 / JCM 12276 / CECT 5975 / KCTC 9989 / LMG 20990 / NBRC 107835 / XIL07)</name>
    <dbReference type="NCBI Taxonomy" id="446471"/>
    <lineage>
        <taxon>Bacteria</taxon>
        <taxon>Bacillati</taxon>
        <taxon>Actinomycetota</taxon>
        <taxon>Actinomycetes</taxon>
        <taxon>Micrococcales</taxon>
        <taxon>Promicromonosporaceae</taxon>
        <taxon>Xylanimonas</taxon>
    </lineage>
</organism>
<evidence type="ECO:0000256" key="2">
    <source>
        <dbReference type="ARBA" id="ARBA00026121"/>
    </source>
</evidence>
<reference evidence="5 6" key="2">
    <citation type="journal article" date="2010" name="Stand. Genomic Sci.">
        <title>Complete genome sequence of Xylanimonas cellulosilytica type strain (XIL07).</title>
        <authorList>
            <person name="Foster B."/>
            <person name="Pukall R."/>
            <person name="Abt B."/>
            <person name="Nolan M."/>
            <person name="Glavina Del Rio T."/>
            <person name="Chen F."/>
            <person name="Lucas S."/>
            <person name="Tice H."/>
            <person name="Pitluck S."/>
            <person name="Cheng J.-F."/>
            <person name="Chertkov O."/>
            <person name="Brettin T."/>
            <person name="Han C."/>
            <person name="Detter J.C."/>
            <person name="Bruce D."/>
            <person name="Goodwin L."/>
            <person name="Ivanova N."/>
            <person name="Mavromatis K."/>
            <person name="Pati A."/>
            <person name="Mikhailova N."/>
            <person name="Chen A."/>
            <person name="Palaniappan K."/>
            <person name="Land M."/>
            <person name="Hauser L."/>
            <person name="Chang Y.-J."/>
            <person name="Jeffries C.D."/>
            <person name="Chain P."/>
            <person name="Rohde M."/>
            <person name="Goeker M."/>
            <person name="Bristow J."/>
            <person name="Eisen J.A."/>
            <person name="Markowitz V."/>
            <person name="Hugenholtz P."/>
            <person name="Kyrpides N.C."/>
            <person name="Klenk H.-P."/>
            <person name="Lapidus A."/>
        </authorList>
    </citation>
    <scope>NUCLEOTIDE SEQUENCE [LARGE SCALE GENOMIC DNA]</scope>
    <source>
        <strain evidence="6">DSM 15894 / CECT 5975 / LMG 20990 / XIL07</strain>
    </source>
</reference>
<evidence type="ECO:0000313" key="6">
    <source>
        <dbReference type="Proteomes" id="UP000002255"/>
    </source>
</evidence>
<dbReference type="Pfam" id="PF13193">
    <property type="entry name" value="AMP-binding_C"/>
    <property type="match status" value="1"/>
</dbReference>
<reference evidence="6" key="1">
    <citation type="submission" date="2009-11" db="EMBL/GenBank/DDBJ databases">
        <title>The complete chromosome of Xylanimonas cellulosilytica DSM 15894.</title>
        <authorList>
            <consortium name="US DOE Joint Genome Institute (JGI-PGF)"/>
            <person name="Lucas S."/>
            <person name="Copeland A."/>
            <person name="Lapidus A."/>
            <person name="Glavina del Rio T."/>
            <person name="Dalin E."/>
            <person name="Tice H."/>
            <person name="Bruce D."/>
            <person name="Goodwin L."/>
            <person name="Pitluck S."/>
            <person name="Kyrpides N."/>
            <person name="Mavromatis K."/>
            <person name="Ivanova N."/>
            <person name="Mikhailova N."/>
            <person name="Foster B."/>
            <person name="Clum A."/>
            <person name="Brettin T."/>
            <person name="Detter J.C."/>
            <person name="Han C."/>
            <person name="Larimer F."/>
            <person name="Land M."/>
            <person name="Hauser L."/>
            <person name="Markowitz V."/>
            <person name="Cheng J.F."/>
            <person name="Hugenholtz P."/>
            <person name="Woyke T."/>
            <person name="Wu D."/>
            <person name="Gehrich-Schroeter G."/>
            <person name="Schneider S."/>
            <person name="Pukall S.R."/>
            <person name="Klenk H.P."/>
            <person name="Eisen J.A."/>
        </authorList>
    </citation>
    <scope>NUCLEOTIDE SEQUENCE [LARGE SCALE GENOMIC DNA]</scope>
    <source>
        <strain evidence="6">DSM 15894 / CECT 5975 / LMG 20990 / XIL07</strain>
    </source>
</reference>
<dbReference type="PANTHER" id="PTHR43767:SF8">
    <property type="entry name" value="LONG-CHAIN-FATTY-ACID--COA LIGASE"/>
    <property type="match status" value="1"/>
</dbReference>